<name>A0A7C1SXP3_9HYPH</name>
<comment type="caution">
    <text evidence="2">The sequence shown here is derived from an EMBL/GenBank/DDBJ whole genome shotgun (WGS) entry which is preliminary data.</text>
</comment>
<accession>A0A7C1SXP3</accession>
<evidence type="ECO:0000313" key="2">
    <source>
        <dbReference type="EMBL" id="HEB44240.1"/>
    </source>
</evidence>
<feature type="region of interest" description="Disordered" evidence="1">
    <location>
        <begin position="1"/>
        <end position="32"/>
    </location>
</feature>
<reference evidence="2" key="1">
    <citation type="journal article" date="2020" name="mSystems">
        <title>Genome- and Community-Level Interaction Insights into Carbon Utilization and Element Cycling Functions of Hydrothermarchaeota in Hydrothermal Sediment.</title>
        <authorList>
            <person name="Zhou Z."/>
            <person name="Liu Y."/>
            <person name="Xu W."/>
            <person name="Pan J."/>
            <person name="Luo Z.H."/>
            <person name="Li M."/>
        </authorList>
    </citation>
    <scope>NUCLEOTIDE SEQUENCE [LARGE SCALE GENOMIC DNA]</scope>
    <source>
        <strain evidence="2">SpSt-243</strain>
    </source>
</reference>
<proteinExistence type="predicted"/>
<dbReference type="EMBL" id="DSKI01000577">
    <property type="protein sequence ID" value="HEB44240.1"/>
    <property type="molecule type" value="Genomic_DNA"/>
</dbReference>
<evidence type="ECO:0000256" key="1">
    <source>
        <dbReference type="SAM" id="MobiDB-lite"/>
    </source>
</evidence>
<organism evidence="2">
    <name type="scientific">Agrobacterium albertimagni</name>
    <dbReference type="NCBI Taxonomy" id="147266"/>
    <lineage>
        <taxon>Bacteria</taxon>
        <taxon>Pseudomonadati</taxon>
        <taxon>Pseudomonadota</taxon>
        <taxon>Alphaproteobacteria</taxon>
        <taxon>Hyphomicrobiales</taxon>
        <taxon>Rhizobiaceae</taxon>
        <taxon>Rhizobium/Agrobacterium group</taxon>
        <taxon>Agrobacterium</taxon>
    </lineage>
</organism>
<feature type="compositionally biased region" description="Basic and acidic residues" evidence="1">
    <location>
        <begin position="1"/>
        <end position="12"/>
    </location>
</feature>
<sequence length="62" mass="6742">MVPQFVERETPAEAKIPCPAPVTLPERDLSEKEASDFWGADRTALRVCEARRSAAVGGSNVQ</sequence>
<gene>
    <name evidence="2" type="ORF">ENP70_11230</name>
</gene>
<dbReference type="AlphaFoldDB" id="A0A7C1SXP3"/>
<protein>
    <submittedName>
        <fullName evidence="2">Uncharacterized protein</fullName>
    </submittedName>
</protein>